<name>A0A330I215_9HYPH</name>
<reference evidence="2" key="1">
    <citation type="submission" date="2018-06" db="EMBL/GenBank/DDBJ databases">
        <authorList>
            <person name="Helene L.C."/>
            <person name="Dall'Agnol R."/>
            <person name="Delamuta J.R."/>
            <person name="Hungria M."/>
        </authorList>
    </citation>
    <scope>NUCLEOTIDE SEQUENCE [LARGE SCALE GENOMIC DNA]</scope>
    <source>
        <strain evidence="2">AC99b</strain>
    </source>
</reference>
<protein>
    <submittedName>
        <fullName evidence="1">Uncharacterized protein</fullName>
    </submittedName>
</protein>
<evidence type="ECO:0000313" key="1">
    <source>
        <dbReference type="EMBL" id="RAZ93059.1"/>
    </source>
</evidence>
<reference evidence="1 2" key="2">
    <citation type="submission" date="2018-07" db="EMBL/GenBank/DDBJ databases">
        <title>Diversity of Mesorhizobium strains in Brazil.</title>
        <authorList>
            <person name="Helene L.C.F."/>
            <person name="Dall'Agnol R."/>
            <person name="Delamuta J.R.M."/>
            <person name="Hungria M."/>
        </authorList>
    </citation>
    <scope>NUCLEOTIDE SEQUENCE [LARGE SCALE GENOMIC DNA]</scope>
    <source>
        <strain evidence="1 2">AC99b</strain>
    </source>
</reference>
<sequence>MTKEASVAEDEEDAQRKFLMANGWTEKQLFYLEVGRASFELDYYHRWDADLYAARLAANALAEGDAEGHRFWEAVAAALRPRGIAA</sequence>
<keyword evidence="2" id="KW-1185">Reference proteome</keyword>
<dbReference type="AlphaFoldDB" id="A0A330I215"/>
<dbReference type="EMBL" id="QMBP01000001">
    <property type="protein sequence ID" value="RAZ93059.1"/>
    <property type="molecule type" value="Genomic_DNA"/>
</dbReference>
<gene>
    <name evidence="1" type="ORF">DPM33_04235</name>
</gene>
<dbReference type="Proteomes" id="UP000251558">
    <property type="component" value="Unassembled WGS sequence"/>
</dbReference>
<organism evidence="1 2">
    <name type="scientific">Mesorhizobium hawassense</name>
    <dbReference type="NCBI Taxonomy" id="1209954"/>
    <lineage>
        <taxon>Bacteria</taxon>
        <taxon>Pseudomonadati</taxon>
        <taxon>Pseudomonadota</taxon>
        <taxon>Alphaproteobacteria</taxon>
        <taxon>Hyphomicrobiales</taxon>
        <taxon>Phyllobacteriaceae</taxon>
        <taxon>Mesorhizobium</taxon>
    </lineage>
</organism>
<comment type="caution">
    <text evidence="1">The sequence shown here is derived from an EMBL/GenBank/DDBJ whole genome shotgun (WGS) entry which is preliminary data.</text>
</comment>
<accession>A0A330I215</accession>
<evidence type="ECO:0000313" key="2">
    <source>
        <dbReference type="Proteomes" id="UP000251558"/>
    </source>
</evidence>
<proteinExistence type="predicted"/>